<feature type="compositionally biased region" description="Basic residues" evidence="1">
    <location>
        <begin position="43"/>
        <end position="52"/>
    </location>
</feature>
<dbReference type="Proteomes" id="UP000054498">
    <property type="component" value="Unassembled WGS sequence"/>
</dbReference>
<reference evidence="2 3" key="1">
    <citation type="journal article" date="2013" name="BMC Genomics">
        <title>Reconstruction of the lipid metabolism for the microalga Monoraphidium neglectum from its genome sequence reveals characteristics suitable for biofuel production.</title>
        <authorList>
            <person name="Bogen C."/>
            <person name="Al-Dilaimi A."/>
            <person name="Albersmeier A."/>
            <person name="Wichmann J."/>
            <person name="Grundmann M."/>
            <person name="Rupp O."/>
            <person name="Lauersen K.J."/>
            <person name="Blifernez-Klassen O."/>
            <person name="Kalinowski J."/>
            <person name="Goesmann A."/>
            <person name="Mussgnug J.H."/>
            <person name="Kruse O."/>
        </authorList>
    </citation>
    <scope>NUCLEOTIDE SEQUENCE [LARGE SCALE GENOMIC DNA]</scope>
    <source>
        <strain evidence="2 3">SAG 48.87</strain>
    </source>
</reference>
<name>A0A0D2KSZ0_9CHLO</name>
<feature type="compositionally biased region" description="Polar residues" evidence="1">
    <location>
        <begin position="418"/>
        <end position="428"/>
    </location>
</feature>
<dbReference type="GeneID" id="25742220"/>
<organism evidence="2 3">
    <name type="scientific">Monoraphidium neglectum</name>
    <dbReference type="NCBI Taxonomy" id="145388"/>
    <lineage>
        <taxon>Eukaryota</taxon>
        <taxon>Viridiplantae</taxon>
        <taxon>Chlorophyta</taxon>
        <taxon>core chlorophytes</taxon>
        <taxon>Chlorophyceae</taxon>
        <taxon>CS clade</taxon>
        <taxon>Sphaeropleales</taxon>
        <taxon>Selenastraceae</taxon>
        <taxon>Monoraphidium</taxon>
    </lineage>
</organism>
<feature type="region of interest" description="Disordered" evidence="1">
    <location>
        <begin position="408"/>
        <end position="428"/>
    </location>
</feature>
<accession>A0A0D2KSZ0</accession>
<evidence type="ECO:0000256" key="1">
    <source>
        <dbReference type="SAM" id="MobiDB-lite"/>
    </source>
</evidence>
<evidence type="ECO:0008006" key="4">
    <source>
        <dbReference type="Google" id="ProtNLM"/>
    </source>
</evidence>
<dbReference type="OrthoDB" id="537966at2759"/>
<protein>
    <recommendedName>
        <fullName evidence="4">Thioredoxin domain-containing protein</fullName>
    </recommendedName>
</protein>
<feature type="compositionally biased region" description="Low complexity" evidence="1">
    <location>
        <begin position="221"/>
        <end position="238"/>
    </location>
</feature>
<sequence>MHVGARPPAITQQHHATAHAAAAAAARAATPNRSARPVQRAVRPQRRARSSRQHALAVSARQQQQQQQQLWDYPGSRVTPASLLTVQTLQRRSFGHRNLRTYVVVVADPRSAACRAVESPLESLASGLAHERGAAVLSLDASLPANAAFASRILGVGALPAVLVYPEAAPGFLAYRGADMTAEGLLRAINSARLRALPGSRPYELRHSVAPLERALEGLEQQQQQQQGQQQGQQQQQQEPAFLTPTPLVVPRASGYWGPGKAALWGLLLGAATLAWAWDAFLEDRVEAWRLARRLRQRREGRRRFTLQENLDDILELLLAAGARDLEREVTRSSADEQQLGWRRLDDLGRAGPVVGGGVGGAPSGAVAGEQGGGTFVSAGPGRPGPGAAAVPDGPVVEVAAGTAGVWQAPIDDADTAEASSGPQPSPT</sequence>
<dbReference type="AlphaFoldDB" id="A0A0D2KSZ0"/>
<dbReference type="EMBL" id="KK102122">
    <property type="protein sequence ID" value="KIY98618.1"/>
    <property type="molecule type" value="Genomic_DNA"/>
</dbReference>
<evidence type="ECO:0000313" key="3">
    <source>
        <dbReference type="Proteomes" id="UP000054498"/>
    </source>
</evidence>
<evidence type="ECO:0000313" key="2">
    <source>
        <dbReference type="EMBL" id="KIY98618.1"/>
    </source>
</evidence>
<dbReference type="KEGG" id="mng:MNEG_9345"/>
<feature type="region of interest" description="Disordered" evidence="1">
    <location>
        <begin position="28"/>
        <end position="71"/>
    </location>
</feature>
<proteinExistence type="predicted"/>
<keyword evidence="3" id="KW-1185">Reference proteome</keyword>
<dbReference type="RefSeq" id="XP_013897638.1">
    <property type="nucleotide sequence ID" value="XM_014042184.1"/>
</dbReference>
<feature type="compositionally biased region" description="Low complexity" evidence="1">
    <location>
        <begin position="28"/>
        <end position="42"/>
    </location>
</feature>
<feature type="region of interest" description="Disordered" evidence="1">
    <location>
        <begin position="218"/>
        <end position="239"/>
    </location>
</feature>
<gene>
    <name evidence="2" type="ORF">MNEG_9345</name>
</gene>